<dbReference type="EMBL" id="CP036281">
    <property type="protein sequence ID" value="QDU78824.1"/>
    <property type="molecule type" value="Genomic_DNA"/>
</dbReference>
<dbReference type="InterPro" id="IPR045085">
    <property type="entry name" value="HLD_clamp_pol_III_gamma_tau"/>
</dbReference>
<dbReference type="GO" id="GO:0003887">
    <property type="term" value="F:DNA-directed DNA polymerase activity"/>
    <property type="evidence" value="ECO:0007669"/>
    <property type="project" value="UniProtKB-KW"/>
</dbReference>
<dbReference type="InterPro" id="IPR001270">
    <property type="entry name" value="ClpA/B"/>
</dbReference>
<evidence type="ECO:0000259" key="13">
    <source>
        <dbReference type="SMART" id="SM00382"/>
    </source>
</evidence>
<dbReference type="Gene3D" id="3.40.50.300">
    <property type="entry name" value="P-loop containing nucleotide triphosphate hydrolases"/>
    <property type="match status" value="1"/>
</dbReference>
<dbReference type="PRINTS" id="PR00300">
    <property type="entry name" value="CLPPROTEASEA"/>
</dbReference>
<feature type="domain" description="AAA+ ATPase" evidence="13">
    <location>
        <begin position="42"/>
        <end position="184"/>
    </location>
</feature>
<dbReference type="GO" id="GO:0003677">
    <property type="term" value="F:DNA binding"/>
    <property type="evidence" value="ECO:0007669"/>
    <property type="project" value="InterPro"/>
</dbReference>
<evidence type="ECO:0000256" key="3">
    <source>
        <dbReference type="ARBA" id="ARBA00022695"/>
    </source>
</evidence>
<dbReference type="Pfam" id="PF22608">
    <property type="entry name" value="DNAX_ATPase_lid"/>
    <property type="match status" value="1"/>
</dbReference>
<dbReference type="InterPro" id="IPR003593">
    <property type="entry name" value="AAA+_ATPase"/>
</dbReference>
<feature type="region of interest" description="Disordered" evidence="12">
    <location>
        <begin position="520"/>
        <end position="541"/>
    </location>
</feature>
<reference evidence="14 15" key="1">
    <citation type="submission" date="2019-02" db="EMBL/GenBank/DDBJ databases">
        <title>Deep-cultivation of Planctomycetes and their phenomic and genomic characterization uncovers novel biology.</title>
        <authorList>
            <person name="Wiegand S."/>
            <person name="Jogler M."/>
            <person name="Boedeker C."/>
            <person name="Pinto D."/>
            <person name="Vollmers J."/>
            <person name="Rivas-Marin E."/>
            <person name="Kohn T."/>
            <person name="Peeters S.H."/>
            <person name="Heuer A."/>
            <person name="Rast P."/>
            <person name="Oberbeckmann S."/>
            <person name="Bunk B."/>
            <person name="Jeske O."/>
            <person name="Meyerdierks A."/>
            <person name="Storesund J.E."/>
            <person name="Kallscheuer N."/>
            <person name="Luecker S."/>
            <person name="Lage O.M."/>
            <person name="Pohl T."/>
            <person name="Merkel B.J."/>
            <person name="Hornburger P."/>
            <person name="Mueller R.-W."/>
            <person name="Bruemmer F."/>
            <person name="Labrenz M."/>
            <person name="Spormann A.M."/>
            <person name="Op den Camp H."/>
            <person name="Overmann J."/>
            <person name="Amann R."/>
            <person name="Jetten M.S.M."/>
            <person name="Mascher T."/>
            <person name="Medema M.H."/>
            <person name="Devos D.P."/>
            <person name="Kaster A.-K."/>
            <person name="Ovreas L."/>
            <person name="Rohde M."/>
            <person name="Galperin M.Y."/>
            <person name="Jogler C."/>
        </authorList>
    </citation>
    <scope>NUCLEOTIDE SEQUENCE [LARGE SCALE GENOMIC DNA]</scope>
    <source>
        <strain evidence="14 15">Pla110</strain>
    </source>
</reference>
<dbReference type="KEGG" id="plon:Pla110_05280"/>
<dbReference type="NCBIfam" id="TIGR01128">
    <property type="entry name" value="holA"/>
    <property type="match status" value="1"/>
</dbReference>
<evidence type="ECO:0000256" key="6">
    <source>
        <dbReference type="ARBA" id="ARBA00022741"/>
    </source>
</evidence>
<keyword evidence="8 11" id="KW-0067">ATP-binding</keyword>
<dbReference type="Pfam" id="PF13177">
    <property type="entry name" value="DNA_pol3_delta2"/>
    <property type="match status" value="1"/>
</dbReference>
<evidence type="ECO:0000256" key="2">
    <source>
        <dbReference type="ARBA" id="ARBA00022679"/>
    </source>
</evidence>
<dbReference type="FunFam" id="3.40.50.300:FF:000014">
    <property type="entry name" value="DNA polymerase III subunit gamma/tau"/>
    <property type="match status" value="1"/>
</dbReference>
<dbReference type="SMART" id="SM00382">
    <property type="entry name" value="AAA"/>
    <property type="match status" value="1"/>
</dbReference>
<evidence type="ECO:0000256" key="8">
    <source>
        <dbReference type="ARBA" id="ARBA00022840"/>
    </source>
</evidence>
<dbReference type="InterPro" id="IPR027417">
    <property type="entry name" value="P-loop_NTPase"/>
</dbReference>
<keyword evidence="5" id="KW-0479">Metal-binding</keyword>
<name>A0A518CI23_9PLAN</name>
<dbReference type="FunFam" id="1.10.8.60:FF:000013">
    <property type="entry name" value="DNA polymerase III subunit gamma/tau"/>
    <property type="match status" value="1"/>
</dbReference>
<dbReference type="InterPro" id="IPR008921">
    <property type="entry name" value="DNA_pol3_clamp-load_cplx_C"/>
</dbReference>
<dbReference type="GO" id="GO:0005524">
    <property type="term" value="F:ATP binding"/>
    <property type="evidence" value="ECO:0007669"/>
    <property type="project" value="UniProtKB-KW"/>
</dbReference>
<dbReference type="RefSeq" id="WP_144992866.1">
    <property type="nucleotide sequence ID" value="NZ_CP036281.1"/>
</dbReference>
<dbReference type="Gene3D" id="1.10.8.60">
    <property type="match status" value="1"/>
</dbReference>
<keyword evidence="4 11" id="KW-0235">DNA replication</keyword>
<proteinExistence type="inferred from homology"/>
<dbReference type="Proteomes" id="UP000317178">
    <property type="component" value="Chromosome"/>
</dbReference>
<evidence type="ECO:0000256" key="5">
    <source>
        <dbReference type="ARBA" id="ARBA00022723"/>
    </source>
</evidence>
<dbReference type="Gene3D" id="1.20.272.10">
    <property type="match status" value="1"/>
</dbReference>
<dbReference type="EC" id="2.7.7.7" evidence="11"/>
<keyword evidence="3 11" id="KW-0548">Nucleotidyltransferase</keyword>
<dbReference type="SUPFAM" id="SSF48019">
    <property type="entry name" value="post-AAA+ oligomerization domain-like"/>
    <property type="match status" value="1"/>
</dbReference>
<dbReference type="GO" id="GO:0006261">
    <property type="term" value="P:DNA-templated DNA replication"/>
    <property type="evidence" value="ECO:0007669"/>
    <property type="project" value="TreeGrafter"/>
</dbReference>
<dbReference type="NCBIfam" id="NF004046">
    <property type="entry name" value="PRK05563.1"/>
    <property type="match status" value="1"/>
</dbReference>
<protein>
    <recommendedName>
        <fullName evidence="11">DNA polymerase III subunit gamma/tau</fullName>
        <ecNumber evidence="11">2.7.7.7</ecNumber>
    </recommendedName>
</protein>
<evidence type="ECO:0000256" key="7">
    <source>
        <dbReference type="ARBA" id="ARBA00022833"/>
    </source>
</evidence>
<dbReference type="CDD" id="cd18137">
    <property type="entry name" value="HLD_clamp_pol_III_gamma_tau"/>
    <property type="match status" value="1"/>
</dbReference>
<comment type="subunit">
    <text evidence="11">DNA polymerase III contains a core (composed of alpha, epsilon and theta chains) that associates with a tau subunit. This core dimerizes to form the POLIII' complex. PolIII' associates with the gamma complex (composed of gamma, delta, delta', psi and chi chains) and with the beta chain to form the complete DNA polymerase III complex.</text>
</comment>
<organism evidence="14 15">
    <name type="scientific">Polystyrenella longa</name>
    <dbReference type="NCBI Taxonomy" id="2528007"/>
    <lineage>
        <taxon>Bacteria</taxon>
        <taxon>Pseudomonadati</taxon>
        <taxon>Planctomycetota</taxon>
        <taxon>Planctomycetia</taxon>
        <taxon>Planctomycetales</taxon>
        <taxon>Planctomycetaceae</taxon>
        <taxon>Polystyrenella</taxon>
    </lineage>
</organism>
<keyword evidence="15" id="KW-1185">Reference proteome</keyword>
<accession>A0A518CI23</accession>
<dbReference type="GO" id="GO:0046872">
    <property type="term" value="F:metal ion binding"/>
    <property type="evidence" value="ECO:0007669"/>
    <property type="project" value="UniProtKB-KW"/>
</dbReference>
<dbReference type="InterPro" id="IPR022754">
    <property type="entry name" value="DNA_pol_III_gamma-3"/>
</dbReference>
<comment type="function">
    <text evidence="11">DNA polymerase III is a complex, multichain enzyme responsible for most of the replicative synthesis in bacteria. This DNA polymerase also exhibits 3' to 5' exonuclease activity.</text>
</comment>
<dbReference type="GO" id="GO:0009360">
    <property type="term" value="C:DNA polymerase III complex"/>
    <property type="evidence" value="ECO:0007669"/>
    <property type="project" value="InterPro"/>
</dbReference>
<comment type="similarity">
    <text evidence="1 11">Belongs to the DnaX/STICHEL family.</text>
</comment>
<keyword evidence="6 11" id="KW-0547">Nucleotide-binding</keyword>
<dbReference type="AlphaFoldDB" id="A0A518CI23"/>
<dbReference type="NCBIfam" id="TIGR02397">
    <property type="entry name" value="dnaX_nterm"/>
    <property type="match status" value="1"/>
</dbReference>
<dbReference type="PANTHER" id="PTHR11669">
    <property type="entry name" value="REPLICATION FACTOR C / DNA POLYMERASE III GAMMA-TAU SUBUNIT"/>
    <property type="match status" value="1"/>
</dbReference>
<evidence type="ECO:0000313" key="15">
    <source>
        <dbReference type="Proteomes" id="UP000317178"/>
    </source>
</evidence>
<feature type="region of interest" description="Disordered" evidence="12">
    <location>
        <begin position="625"/>
        <end position="645"/>
    </location>
</feature>
<dbReference type="CDD" id="cd00009">
    <property type="entry name" value="AAA"/>
    <property type="match status" value="1"/>
</dbReference>
<dbReference type="InterPro" id="IPR005790">
    <property type="entry name" value="DNA_polIII_delta"/>
</dbReference>
<evidence type="ECO:0000313" key="14">
    <source>
        <dbReference type="EMBL" id="QDU78824.1"/>
    </source>
</evidence>
<evidence type="ECO:0000256" key="1">
    <source>
        <dbReference type="ARBA" id="ARBA00006360"/>
    </source>
</evidence>
<dbReference type="InterPro" id="IPR050238">
    <property type="entry name" value="DNA_Rep/Repair_Clamp_Loader"/>
</dbReference>
<evidence type="ECO:0000256" key="10">
    <source>
        <dbReference type="ARBA" id="ARBA00049244"/>
    </source>
</evidence>
<evidence type="ECO:0000256" key="4">
    <source>
        <dbReference type="ARBA" id="ARBA00022705"/>
    </source>
</evidence>
<gene>
    <name evidence="14" type="primary">dnaX_1</name>
    <name evidence="11" type="synonym">dnaX</name>
    <name evidence="14" type="ORF">Pla110_05280</name>
</gene>
<feature type="region of interest" description="Disordered" evidence="12">
    <location>
        <begin position="392"/>
        <end position="414"/>
    </location>
</feature>
<dbReference type="PANTHER" id="PTHR11669:SF0">
    <property type="entry name" value="PROTEIN STICHEL-LIKE 2"/>
    <property type="match status" value="1"/>
</dbReference>
<dbReference type="OrthoDB" id="9810148at2"/>
<keyword evidence="7" id="KW-0862">Zinc</keyword>
<keyword evidence="9 11" id="KW-0239">DNA-directed DNA polymerase</keyword>
<dbReference type="InterPro" id="IPR012763">
    <property type="entry name" value="DNA_pol_III_sug/sutau_N"/>
</dbReference>
<evidence type="ECO:0000256" key="9">
    <source>
        <dbReference type="ARBA" id="ARBA00022932"/>
    </source>
</evidence>
<evidence type="ECO:0000256" key="12">
    <source>
        <dbReference type="SAM" id="MobiDB-lite"/>
    </source>
</evidence>
<dbReference type="SUPFAM" id="SSF52540">
    <property type="entry name" value="P-loop containing nucleoside triphosphate hydrolases"/>
    <property type="match status" value="1"/>
</dbReference>
<evidence type="ECO:0000256" key="11">
    <source>
        <dbReference type="RuleBase" id="RU364063"/>
    </source>
</evidence>
<keyword evidence="2 11" id="KW-0808">Transferase</keyword>
<comment type="catalytic activity">
    <reaction evidence="10 11">
        <text>DNA(n) + a 2'-deoxyribonucleoside 5'-triphosphate = DNA(n+1) + diphosphate</text>
        <dbReference type="Rhea" id="RHEA:22508"/>
        <dbReference type="Rhea" id="RHEA-COMP:17339"/>
        <dbReference type="Rhea" id="RHEA-COMP:17340"/>
        <dbReference type="ChEBI" id="CHEBI:33019"/>
        <dbReference type="ChEBI" id="CHEBI:61560"/>
        <dbReference type="ChEBI" id="CHEBI:173112"/>
        <dbReference type="EC" id="2.7.7.7"/>
    </reaction>
</comment>
<dbReference type="Pfam" id="PF12169">
    <property type="entry name" value="DNA_pol3_gamma3"/>
    <property type="match status" value="1"/>
</dbReference>
<sequence length="686" mass="74645">MTETTGNYTVLARRFRPQAFDEVIGQEHVAQALKNAIKAGRVAHAYLFTGARGVGKTSTARILAKTLNCPNSHEGNPCNKCEICLGISEGRDVDILEIDGASNRGIDDIRMLRANVNVKSMRTKYKIYIIDEVHMLTKEAFNALLKTLEEPPPGVKFIFCTTEPQKLPDTILSRCQRFDFSTIETDNISHRLKQIAKAEGFEVSDDAVSLVARRAAGSMRDSQSLFDQLLAFGGEHITAADVHRLLGTADDERLTTLADALIKRERREVLELLDSALSAGVQLSEFVDQLLNYMRDLMVLASHADAVSLLSVSSSYRSLLQKQAQQWGLRTVVAGLEILAETKSRMFRASHARSLVELALVRMTMLQDLQQMETIINLLQGGKVAPVTLGTGGASPSTEKKNDTADVVPANIAPPDTVPVEEALVEVLPTEEALAEAVSAEAVPNVVEAPPISEEEVRQESVSVPETPPVVEDQVPEIVQLEEQQLTAVQNVEEGPELSVVSQEEATETAVTREIETSAPFVADNLEPSQSSEPAPAAEPETVLEVTPGSEPDIFSQLVSAPEVKGLPQLKSLSGLAISGPNRLDLIYPAKYDFLRQSLSRQDSVVLIQETLSRITGQDIRIDFQPSQDTETSGDETAISKAPRPKAPALRPVAVDLSNIEDEFVKAAVQIFGSTSINVQKMLSDS</sequence>